<name>D5VIA1_CAUST</name>
<feature type="transmembrane region" description="Helical" evidence="1">
    <location>
        <begin position="110"/>
        <end position="131"/>
    </location>
</feature>
<accession>D5VIA1</accession>
<dbReference type="HOGENOM" id="CLU_005679_2_1_5"/>
<feature type="transmembrane region" description="Helical" evidence="1">
    <location>
        <begin position="221"/>
        <end position="239"/>
    </location>
</feature>
<dbReference type="eggNOG" id="COG1835">
    <property type="taxonomic scope" value="Bacteria"/>
</dbReference>
<feature type="transmembrane region" description="Helical" evidence="1">
    <location>
        <begin position="68"/>
        <end position="89"/>
    </location>
</feature>
<evidence type="ECO:0000313" key="4">
    <source>
        <dbReference type="Proteomes" id="UP000002629"/>
    </source>
</evidence>
<feature type="domain" description="Acyltransferase 3" evidence="2">
    <location>
        <begin position="32"/>
        <end position="358"/>
    </location>
</feature>
<feature type="transmembrane region" description="Helical" evidence="1">
    <location>
        <begin position="191"/>
        <end position="209"/>
    </location>
</feature>
<dbReference type="PANTHER" id="PTHR23028">
    <property type="entry name" value="ACETYLTRANSFERASE"/>
    <property type="match status" value="1"/>
</dbReference>
<dbReference type="PANTHER" id="PTHR23028:SF53">
    <property type="entry name" value="ACYL_TRANSF_3 DOMAIN-CONTAINING PROTEIN"/>
    <property type="match status" value="1"/>
</dbReference>
<dbReference type="STRING" id="509190.Cseg_0970"/>
<feature type="transmembrane region" description="Helical" evidence="1">
    <location>
        <begin position="251"/>
        <end position="266"/>
    </location>
</feature>
<feature type="transmembrane region" description="Helical" evidence="1">
    <location>
        <begin position="310"/>
        <end position="327"/>
    </location>
</feature>
<keyword evidence="1" id="KW-1133">Transmembrane helix</keyword>
<keyword evidence="1" id="KW-0812">Transmembrane</keyword>
<dbReference type="Pfam" id="PF01757">
    <property type="entry name" value="Acyl_transf_3"/>
    <property type="match status" value="1"/>
</dbReference>
<evidence type="ECO:0000313" key="3">
    <source>
        <dbReference type="EMBL" id="ADG09475.1"/>
    </source>
</evidence>
<organism evidence="3 4">
    <name type="scientific">Caulobacter segnis (strain ATCC 21756 / DSM 7131 / JCM 7823 / NBRC 15250 / LMG 17158 / TK0059)</name>
    <name type="common">Mycoplana segnis</name>
    <dbReference type="NCBI Taxonomy" id="509190"/>
    <lineage>
        <taxon>Bacteria</taxon>
        <taxon>Pseudomonadati</taxon>
        <taxon>Pseudomonadota</taxon>
        <taxon>Alphaproteobacteria</taxon>
        <taxon>Caulobacterales</taxon>
        <taxon>Caulobacteraceae</taxon>
        <taxon>Caulobacter</taxon>
    </lineage>
</organism>
<feature type="transmembrane region" description="Helical" evidence="1">
    <location>
        <begin position="164"/>
        <end position="184"/>
    </location>
</feature>
<feature type="transmembrane region" description="Helical" evidence="1">
    <location>
        <begin position="272"/>
        <end position="289"/>
    </location>
</feature>
<evidence type="ECO:0000256" key="1">
    <source>
        <dbReference type="SAM" id="Phobius"/>
    </source>
</evidence>
<dbReference type="AlphaFoldDB" id="D5VIA1"/>
<protein>
    <submittedName>
        <fullName evidence="3">Acyltransferase 3</fullName>
    </submittedName>
</protein>
<dbReference type="GO" id="GO:0016020">
    <property type="term" value="C:membrane"/>
    <property type="evidence" value="ECO:0007669"/>
    <property type="project" value="TreeGrafter"/>
</dbReference>
<proteinExistence type="predicted"/>
<gene>
    <name evidence="3" type="ordered locus">Cseg_0970</name>
</gene>
<feature type="transmembrane region" description="Helical" evidence="1">
    <location>
        <begin position="30"/>
        <end position="48"/>
    </location>
</feature>
<dbReference type="Proteomes" id="UP000002629">
    <property type="component" value="Chromosome"/>
</dbReference>
<dbReference type="GO" id="GO:0016747">
    <property type="term" value="F:acyltransferase activity, transferring groups other than amino-acyl groups"/>
    <property type="evidence" value="ECO:0007669"/>
    <property type="project" value="InterPro"/>
</dbReference>
<dbReference type="InterPro" id="IPR050879">
    <property type="entry name" value="Acyltransferase_3"/>
</dbReference>
<dbReference type="GO" id="GO:0000271">
    <property type="term" value="P:polysaccharide biosynthetic process"/>
    <property type="evidence" value="ECO:0007669"/>
    <property type="project" value="TreeGrafter"/>
</dbReference>
<dbReference type="InterPro" id="IPR002656">
    <property type="entry name" value="Acyl_transf_3_dom"/>
</dbReference>
<keyword evidence="1" id="KW-0472">Membrane</keyword>
<keyword evidence="3" id="KW-0012">Acyltransferase</keyword>
<sequence length="375" mass="41807">MRSIVTEGASHATACPMRLPPLKPDSDQMLHLDALRIVGAVMIVVFHFNRFINLDGHWQWADDTIKTFSLIVDLFFLISGYVMAAIYTGRLTTVAKYLDFLQKRVARLGPLHWATMLVFIAVAAAGAAGWVQDSDPRRYDVACIVPNILFVHAWGVCHSQTWNFVSWAISAEMGMYLILPLLFLLTARGPWVTLGAALLSIVVLLQTPHGDRPFHQWTWDYGVLRAVPGFLIGMAAFQLRDRLARIPRPNLLMWLLLGAYLVASWAGTPRTALLFVVYAIGLLGVAADAKGVQGGVSQRLAPWAQLSFSLYLLHPIALKMGLAWVGLGMWNLNGDLMRLWVLFWVVALFPIAYLSLVLFERPARDWMAGLGKKQA</sequence>
<keyword evidence="3" id="KW-0808">Transferase</keyword>
<dbReference type="EMBL" id="CP002008">
    <property type="protein sequence ID" value="ADG09475.1"/>
    <property type="molecule type" value="Genomic_DNA"/>
</dbReference>
<evidence type="ECO:0000259" key="2">
    <source>
        <dbReference type="Pfam" id="PF01757"/>
    </source>
</evidence>
<dbReference type="KEGG" id="cse:Cseg_0970"/>
<reference evidence="4" key="1">
    <citation type="journal article" date="2011" name="J. Bacteriol.">
        <title>Genome sequences of eight morphologically diverse alphaproteobacteria.</title>
        <authorList>
            <consortium name="US DOE Joint Genome Institute"/>
            <person name="Brown P.J."/>
            <person name="Kysela D.T."/>
            <person name="Buechlein A."/>
            <person name="Hemmerich C."/>
            <person name="Brun Y.V."/>
        </authorList>
    </citation>
    <scope>NUCLEOTIDE SEQUENCE [LARGE SCALE GENOMIC DNA]</scope>
    <source>
        <strain evidence="4">ATCC 21756 / DSM 7131 / JCM 7823 / NBRC 15250 / LMG 17158 / TK0059</strain>
    </source>
</reference>
<feature type="transmembrane region" description="Helical" evidence="1">
    <location>
        <begin position="339"/>
        <end position="359"/>
    </location>
</feature>